<gene>
    <name evidence="2" type="ORF">EV656_10591</name>
</gene>
<reference evidence="2 3" key="1">
    <citation type="submission" date="2019-03" db="EMBL/GenBank/DDBJ databases">
        <title>Genomic Encyclopedia of Type Strains, Phase IV (KMG-IV): sequencing the most valuable type-strain genomes for metagenomic binning, comparative biology and taxonomic classification.</title>
        <authorList>
            <person name="Goeker M."/>
        </authorList>
    </citation>
    <scope>NUCLEOTIDE SEQUENCE [LARGE SCALE GENOMIC DNA]</scope>
    <source>
        <strain evidence="2 3">DSM 2781</strain>
    </source>
</reference>
<dbReference type="PANTHER" id="PTHR30399">
    <property type="entry name" value="UNCHARACTERIZED PROTEIN YGJP"/>
    <property type="match status" value="1"/>
</dbReference>
<accession>A0A4R2NMP9</accession>
<dbReference type="AlphaFoldDB" id="A0A4R2NMP9"/>
<dbReference type="Gene3D" id="3.30.2010.10">
    <property type="entry name" value="Metalloproteases ('zincins'), catalytic domain"/>
    <property type="match status" value="1"/>
</dbReference>
<dbReference type="Proteomes" id="UP000295733">
    <property type="component" value="Unassembled WGS sequence"/>
</dbReference>
<dbReference type="RefSeq" id="WP_132602774.1">
    <property type="nucleotide sequence ID" value="NZ_NRRP01000045.1"/>
</dbReference>
<evidence type="ECO:0000259" key="1">
    <source>
        <dbReference type="Pfam" id="PF01863"/>
    </source>
</evidence>
<dbReference type="InterPro" id="IPR002725">
    <property type="entry name" value="YgjP-like_metallopeptidase"/>
</dbReference>
<dbReference type="EMBL" id="SLXL01000005">
    <property type="protein sequence ID" value="TCP22792.1"/>
    <property type="molecule type" value="Genomic_DNA"/>
</dbReference>
<organism evidence="2 3">
    <name type="scientific">Rhodovulum adriaticum</name>
    <name type="common">Rhodopseudomonas adriatica</name>
    <dbReference type="NCBI Taxonomy" id="35804"/>
    <lineage>
        <taxon>Bacteria</taxon>
        <taxon>Pseudomonadati</taxon>
        <taxon>Pseudomonadota</taxon>
        <taxon>Alphaproteobacteria</taxon>
        <taxon>Rhodobacterales</taxon>
        <taxon>Paracoccaceae</taxon>
        <taxon>Rhodovulum</taxon>
    </lineage>
</organism>
<dbReference type="OrthoDB" id="9795402at2"/>
<feature type="domain" description="YgjP-like metallopeptidase" evidence="1">
    <location>
        <begin position="24"/>
        <end position="218"/>
    </location>
</feature>
<dbReference type="PANTHER" id="PTHR30399:SF1">
    <property type="entry name" value="UTP PYROPHOSPHATASE"/>
    <property type="match status" value="1"/>
</dbReference>
<sequence>MRATRLPGDPAIDVTLRRSARARRYSLRISQLDGRVTLTLPRSAPLAEGLSFLREKEGWIRRHLSGRPPDIAIGWGMDVPFRGDALPIVAGSGRGARLTAQGLAVPGPAEQVPAQVRAFLRMQAREALAGAADVHAGTLGRPYGRLTLRDTRSRWGSCSSRGDLMFSWRLIMAPPQVLDYVAAHEVAHLAEMNHSPAFWSVVARLMPEYQAPRAWLRENGADLHRLRFGD</sequence>
<keyword evidence="3" id="KW-1185">Reference proteome</keyword>
<name>A0A4R2NMP9_RHOAD</name>
<dbReference type="CDD" id="cd07344">
    <property type="entry name" value="M48_yhfN_like"/>
    <property type="match status" value="1"/>
</dbReference>
<dbReference type="InterPro" id="IPR053136">
    <property type="entry name" value="UTP_pyrophosphatase-like"/>
</dbReference>
<dbReference type="Pfam" id="PF01863">
    <property type="entry name" value="YgjP-like"/>
    <property type="match status" value="1"/>
</dbReference>
<protein>
    <recommendedName>
        <fullName evidence="1">YgjP-like metallopeptidase domain-containing protein</fullName>
    </recommendedName>
</protein>
<evidence type="ECO:0000313" key="3">
    <source>
        <dbReference type="Proteomes" id="UP000295733"/>
    </source>
</evidence>
<proteinExistence type="predicted"/>
<evidence type="ECO:0000313" key="2">
    <source>
        <dbReference type="EMBL" id="TCP22792.1"/>
    </source>
</evidence>
<comment type="caution">
    <text evidence="2">The sequence shown here is derived from an EMBL/GenBank/DDBJ whole genome shotgun (WGS) entry which is preliminary data.</text>
</comment>